<name>A0AAN9B6K5_9CAEN</name>
<keyword evidence="4" id="KW-1185">Reference proteome</keyword>
<dbReference type="PANTHER" id="PTHR32470">
    <property type="entry name" value="ADH DEHYDROGENASE [UBIQUINONE] 1 ALPHA SUBCOMPLEX ASSEMBLY FACTOR 2"/>
    <property type="match status" value="1"/>
</dbReference>
<sequence>MSRAKGLISRIFANIFPPRPTKSRFVGEDHLGNRYYELDKDKEGERRGSRWVESPGMEEDPTFVPEVPVEWDSWLRRRRNVPPAQEELDRNYATMIRTQVRAKELEKTGGKASDADTNAEAPYTETVTQDSFNSKFPAYKDFETTPGQFRDKGKSQDG</sequence>
<evidence type="ECO:0000256" key="1">
    <source>
        <dbReference type="ARBA" id="ARBA00007355"/>
    </source>
</evidence>
<organism evidence="3 4">
    <name type="scientific">Littorina saxatilis</name>
    <dbReference type="NCBI Taxonomy" id="31220"/>
    <lineage>
        <taxon>Eukaryota</taxon>
        <taxon>Metazoa</taxon>
        <taxon>Spiralia</taxon>
        <taxon>Lophotrochozoa</taxon>
        <taxon>Mollusca</taxon>
        <taxon>Gastropoda</taxon>
        <taxon>Caenogastropoda</taxon>
        <taxon>Littorinimorpha</taxon>
        <taxon>Littorinoidea</taxon>
        <taxon>Littorinidae</taxon>
        <taxon>Littorina</taxon>
    </lineage>
</organism>
<accession>A0AAN9B6K5</accession>
<evidence type="ECO:0000313" key="3">
    <source>
        <dbReference type="EMBL" id="KAK7100275.1"/>
    </source>
</evidence>
<gene>
    <name evidence="3" type="ORF">V1264_023256</name>
</gene>
<dbReference type="Pfam" id="PF05071">
    <property type="entry name" value="NDUFA12"/>
    <property type="match status" value="1"/>
</dbReference>
<proteinExistence type="inferred from homology"/>
<feature type="compositionally biased region" description="Polar residues" evidence="2">
    <location>
        <begin position="125"/>
        <end position="134"/>
    </location>
</feature>
<dbReference type="InterPro" id="IPR007763">
    <property type="entry name" value="NDUFA12"/>
</dbReference>
<protein>
    <recommendedName>
        <fullName evidence="5">NADH dehydrogenase [ubiquinone] 1 alpha subcomplex assembly factor 2</fullName>
    </recommendedName>
</protein>
<dbReference type="GO" id="GO:0045271">
    <property type="term" value="C:respiratory chain complex I"/>
    <property type="evidence" value="ECO:0007669"/>
    <property type="project" value="InterPro"/>
</dbReference>
<dbReference type="EMBL" id="JBAMIC010000011">
    <property type="protein sequence ID" value="KAK7100275.1"/>
    <property type="molecule type" value="Genomic_DNA"/>
</dbReference>
<dbReference type="PANTHER" id="PTHR32470:SF2">
    <property type="entry name" value="NADH DEHYDROGENASE [UBIQUINONE] 1 ALPHA SUBCOMPLEX ASSEMBLY FACTOR 2"/>
    <property type="match status" value="1"/>
</dbReference>
<dbReference type="InterPro" id="IPR052618">
    <property type="entry name" value="ComplexI_NDUFA12"/>
</dbReference>
<comment type="similarity">
    <text evidence="1">Belongs to the complex I NDUFA12 subunit family.</text>
</comment>
<dbReference type="GO" id="GO:0032981">
    <property type="term" value="P:mitochondrial respiratory chain complex I assembly"/>
    <property type="evidence" value="ECO:0007669"/>
    <property type="project" value="TreeGrafter"/>
</dbReference>
<dbReference type="GO" id="GO:0005739">
    <property type="term" value="C:mitochondrion"/>
    <property type="evidence" value="ECO:0007669"/>
    <property type="project" value="TreeGrafter"/>
</dbReference>
<reference evidence="3 4" key="1">
    <citation type="submission" date="2024-02" db="EMBL/GenBank/DDBJ databases">
        <title>Chromosome-scale genome assembly of the rough periwinkle Littorina saxatilis.</title>
        <authorList>
            <person name="De Jode A."/>
            <person name="Faria R."/>
            <person name="Formenti G."/>
            <person name="Sims Y."/>
            <person name="Smith T.P."/>
            <person name="Tracey A."/>
            <person name="Wood J.M.D."/>
            <person name="Zagrodzka Z.B."/>
            <person name="Johannesson K."/>
            <person name="Butlin R.K."/>
            <person name="Leder E.H."/>
        </authorList>
    </citation>
    <scope>NUCLEOTIDE SEQUENCE [LARGE SCALE GENOMIC DNA]</scope>
    <source>
        <strain evidence="3">Snail1</strain>
        <tissue evidence="3">Muscle</tissue>
    </source>
</reference>
<feature type="compositionally biased region" description="Basic and acidic residues" evidence="2">
    <location>
        <begin position="138"/>
        <end position="158"/>
    </location>
</feature>
<evidence type="ECO:0000313" key="4">
    <source>
        <dbReference type="Proteomes" id="UP001374579"/>
    </source>
</evidence>
<feature type="region of interest" description="Disordered" evidence="2">
    <location>
        <begin position="39"/>
        <end position="63"/>
    </location>
</feature>
<dbReference type="AlphaFoldDB" id="A0AAN9B6K5"/>
<evidence type="ECO:0008006" key="5">
    <source>
        <dbReference type="Google" id="ProtNLM"/>
    </source>
</evidence>
<comment type="caution">
    <text evidence="3">The sequence shown here is derived from an EMBL/GenBank/DDBJ whole genome shotgun (WGS) entry which is preliminary data.</text>
</comment>
<evidence type="ECO:0000256" key="2">
    <source>
        <dbReference type="SAM" id="MobiDB-lite"/>
    </source>
</evidence>
<feature type="region of interest" description="Disordered" evidence="2">
    <location>
        <begin position="103"/>
        <end position="158"/>
    </location>
</feature>
<feature type="compositionally biased region" description="Basic and acidic residues" evidence="2">
    <location>
        <begin position="39"/>
        <end position="50"/>
    </location>
</feature>
<dbReference type="Proteomes" id="UP001374579">
    <property type="component" value="Unassembled WGS sequence"/>
</dbReference>